<accession>A0A518ESV0</accession>
<dbReference type="NCBIfam" id="TIGR02532">
    <property type="entry name" value="IV_pilin_GFxxxE"/>
    <property type="match status" value="1"/>
</dbReference>
<keyword evidence="2" id="KW-1133">Transmembrane helix</keyword>
<sequence>MRSGFTLVEVMLVAMIMGMMMVSITKLMQAARRTRDTIHNFQETQLAGPAVLEMITRDLDGLITTGRPRTQWLKITDRTVNGQDADRIDFVTTTDSLLILTDDDDEPLRADINEVGYVLRPSPENDEFLEIYRREDFGVDTEPMEGGDYTFLSDQVKGLNIEVFLEDGPDPEPEDEWNADSVAPLPGSGPVANVGGTSNAGSNEDSVGGLPAWIRISLTIELKPRIDRESMDFSGADKRTITYVRNYRFPSVLRVEEGAIPRLGIPPAPSAGGATDPNAPVPPGDNTPPTQDGSTPPPGGDGQGFKDAK</sequence>
<gene>
    <name evidence="3" type="ORF">Poly30_26540</name>
</gene>
<evidence type="ECO:0000256" key="2">
    <source>
        <dbReference type="SAM" id="Phobius"/>
    </source>
</evidence>
<dbReference type="AlphaFoldDB" id="A0A518ESV0"/>
<evidence type="ECO:0000313" key="4">
    <source>
        <dbReference type="Proteomes" id="UP000320390"/>
    </source>
</evidence>
<keyword evidence="2" id="KW-0472">Membrane</keyword>
<evidence type="ECO:0008006" key="5">
    <source>
        <dbReference type="Google" id="ProtNLM"/>
    </source>
</evidence>
<reference evidence="3 4" key="1">
    <citation type="submission" date="2019-02" db="EMBL/GenBank/DDBJ databases">
        <title>Deep-cultivation of Planctomycetes and their phenomic and genomic characterization uncovers novel biology.</title>
        <authorList>
            <person name="Wiegand S."/>
            <person name="Jogler M."/>
            <person name="Boedeker C."/>
            <person name="Pinto D."/>
            <person name="Vollmers J."/>
            <person name="Rivas-Marin E."/>
            <person name="Kohn T."/>
            <person name="Peeters S.H."/>
            <person name="Heuer A."/>
            <person name="Rast P."/>
            <person name="Oberbeckmann S."/>
            <person name="Bunk B."/>
            <person name="Jeske O."/>
            <person name="Meyerdierks A."/>
            <person name="Storesund J.E."/>
            <person name="Kallscheuer N."/>
            <person name="Luecker S."/>
            <person name="Lage O.M."/>
            <person name="Pohl T."/>
            <person name="Merkel B.J."/>
            <person name="Hornburger P."/>
            <person name="Mueller R.-W."/>
            <person name="Bruemmer F."/>
            <person name="Labrenz M."/>
            <person name="Spormann A.M."/>
            <person name="Op den Camp H."/>
            <person name="Overmann J."/>
            <person name="Amann R."/>
            <person name="Jetten M.S.M."/>
            <person name="Mascher T."/>
            <person name="Medema M.H."/>
            <person name="Devos D.P."/>
            <person name="Kaster A.-K."/>
            <person name="Ovreas L."/>
            <person name="Rohde M."/>
            <person name="Galperin M.Y."/>
            <person name="Jogler C."/>
        </authorList>
    </citation>
    <scope>NUCLEOTIDE SEQUENCE [LARGE SCALE GENOMIC DNA]</scope>
    <source>
        <strain evidence="3 4">Poly30</strain>
    </source>
</reference>
<proteinExistence type="predicted"/>
<keyword evidence="2" id="KW-0812">Transmembrane</keyword>
<evidence type="ECO:0000313" key="3">
    <source>
        <dbReference type="EMBL" id="QDV07135.1"/>
    </source>
</evidence>
<dbReference type="InterPro" id="IPR012902">
    <property type="entry name" value="N_methyl_site"/>
</dbReference>
<feature type="transmembrane region" description="Helical" evidence="2">
    <location>
        <begin position="6"/>
        <end position="25"/>
    </location>
</feature>
<dbReference type="EMBL" id="CP036434">
    <property type="protein sequence ID" value="QDV07135.1"/>
    <property type="molecule type" value="Genomic_DNA"/>
</dbReference>
<organism evidence="3 4">
    <name type="scientific">Saltatorellus ferox</name>
    <dbReference type="NCBI Taxonomy" id="2528018"/>
    <lineage>
        <taxon>Bacteria</taxon>
        <taxon>Pseudomonadati</taxon>
        <taxon>Planctomycetota</taxon>
        <taxon>Planctomycetia</taxon>
        <taxon>Planctomycetia incertae sedis</taxon>
        <taxon>Saltatorellus</taxon>
    </lineage>
</organism>
<dbReference type="Proteomes" id="UP000320390">
    <property type="component" value="Chromosome"/>
</dbReference>
<name>A0A518ESV0_9BACT</name>
<evidence type="ECO:0000256" key="1">
    <source>
        <dbReference type="SAM" id="MobiDB-lite"/>
    </source>
</evidence>
<protein>
    <recommendedName>
        <fullName evidence="5">Prepilin-type N-terminal cleavage/methylation domain-containing protein</fullName>
    </recommendedName>
</protein>
<feature type="region of interest" description="Disordered" evidence="1">
    <location>
        <begin position="264"/>
        <end position="309"/>
    </location>
</feature>
<dbReference type="PROSITE" id="PS00409">
    <property type="entry name" value="PROKAR_NTER_METHYL"/>
    <property type="match status" value="1"/>
</dbReference>
<keyword evidence="4" id="KW-1185">Reference proteome</keyword>